<keyword evidence="2 10" id="KW-0963">Cytoplasm</keyword>
<dbReference type="InterPro" id="IPR058535">
    <property type="entry name" value="MafB19-deam"/>
</dbReference>
<evidence type="ECO:0000256" key="4">
    <source>
        <dbReference type="ARBA" id="ARBA00022694"/>
    </source>
</evidence>
<evidence type="ECO:0000256" key="6">
    <source>
        <dbReference type="ARBA" id="ARBA00022840"/>
    </source>
</evidence>
<dbReference type="Gene3D" id="3.40.140.10">
    <property type="entry name" value="Cytidine Deaminase, domain 2"/>
    <property type="match status" value="1"/>
</dbReference>
<dbReference type="SUPFAM" id="SSF52402">
    <property type="entry name" value="Adenine nucleotide alpha hydrolases-like"/>
    <property type="match status" value="1"/>
</dbReference>
<comment type="caution">
    <text evidence="12">The sequence shown here is derived from an EMBL/GenBank/DDBJ whole genome shotgun (WGS) entry which is preliminary data.</text>
</comment>
<evidence type="ECO:0000256" key="9">
    <source>
        <dbReference type="HAMAP-Rule" id="MF_00972"/>
    </source>
</evidence>
<keyword evidence="9" id="KW-0378">Hydrolase</keyword>
<keyword evidence="13" id="KW-1185">Reference proteome</keyword>
<evidence type="ECO:0000256" key="8">
    <source>
        <dbReference type="ARBA" id="ARBA00048539"/>
    </source>
</evidence>
<dbReference type="SUPFAM" id="SSF56037">
    <property type="entry name" value="PheT/TilS domain"/>
    <property type="match status" value="1"/>
</dbReference>
<comment type="subunit">
    <text evidence="9">Homodimer.</text>
</comment>
<evidence type="ECO:0000256" key="5">
    <source>
        <dbReference type="ARBA" id="ARBA00022741"/>
    </source>
</evidence>
<gene>
    <name evidence="10 12" type="primary">tilS</name>
    <name evidence="9" type="synonym">tadA</name>
    <name evidence="12" type="ORF">ACFFLM_25080</name>
</gene>
<comment type="similarity">
    <text evidence="10">Belongs to the tRNA(Ile)-lysidine synthase family.</text>
</comment>
<comment type="function">
    <text evidence="10">Ligates lysine onto the cytidine present at position 34 of the AUA codon-specific tRNA(Ile) that contains the anticodon CAU, in an ATP-dependent manner. Cytidine is converted to lysidine, thus changing the amino acid specificity of the tRNA from methionine to isoleucine.</text>
</comment>
<reference evidence="12 13" key="1">
    <citation type="submission" date="2024-09" db="EMBL/GenBank/DDBJ databases">
        <authorList>
            <person name="Sun Q."/>
            <person name="Mori K."/>
        </authorList>
    </citation>
    <scope>NUCLEOTIDE SEQUENCE [LARGE SCALE GENOMIC DNA]</scope>
    <source>
        <strain evidence="12 13">JCM 13503</strain>
    </source>
</reference>
<dbReference type="InterPro" id="IPR028883">
    <property type="entry name" value="tRNA_aden_deaminase"/>
</dbReference>
<dbReference type="InterPro" id="IPR016193">
    <property type="entry name" value="Cytidine_deaminase-like"/>
</dbReference>
<accession>A0ABV6B8B6</accession>
<dbReference type="EC" id="3.5.4.33" evidence="9"/>
<evidence type="ECO:0000256" key="10">
    <source>
        <dbReference type="HAMAP-Rule" id="MF_01161"/>
    </source>
</evidence>
<protein>
    <recommendedName>
        <fullName evidence="9 10">Multifunctional fusion protein</fullName>
    </recommendedName>
    <domain>
        <recommendedName>
            <fullName evidence="10">tRNA(Ile)-lysidine synthase</fullName>
            <ecNumber evidence="10">6.3.4.19</ecNumber>
        </recommendedName>
        <alternativeName>
            <fullName evidence="10">tRNA(Ile)-2-lysyl-cytidine synthase</fullName>
        </alternativeName>
        <alternativeName>
            <fullName evidence="10">tRNA(Ile)-lysidine synthetase</fullName>
        </alternativeName>
    </domain>
    <domain>
        <recommendedName>
            <fullName evidence="9">tRNA-specific adenosine deaminase</fullName>
            <ecNumber evidence="9">3.5.4.33</ecNumber>
        </recommendedName>
    </domain>
</protein>
<dbReference type="SMART" id="SM00977">
    <property type="entry name" value="TilS_C"/>
    <property type="match status" value="1"/>
</dbReference>
<dbReference type="Pfam" id="PF01171">
    <property type="entry name" value="ATP_bind_3"/>
    <property type="match status" value="1"/>
</dbReference>
<keyword evidence="9" id="KW-0862">Zinc</keyword>
<dbReference type="InterPro" id="IPR012796">
    <property type="entry name" value="Lysidine-tRNA-synth_C"/>
</dbReference>
<comment type="function">
    <text evidence="9">Catalyzes the deamination of adenosine to inosine at the wobble position 34 of tRNA(Arg2).</text>
</comment>
<dbReference type="EMBL" id="JBHLYR010000084">
    <property type="protein sequence ID" value="MFB9995225.1"/>
    <property type="molecule type" value="Genomic_DNA"/>
</dbReference>
<dbReference type="HAMAP" id="MF_00972">
    <property type="entry name" value="tRNA_aden_deaminase"/>
    <property type="match status" value="1"/>
</dbReference>
<dbReference type="NCBIfam" id="TIGR02433">
    <property type="entry name" value="lysidine_TilS_C"/>
    <property type="match status" value="1"/>
</dbReference>
<evidence type="ECO:0000259" key="11">
    <source>
        <dbReference type="PROSITE" id="PS51747"/>
    </source>
</evidence>
<dbReference type="EC" id="6.3.4.19" evidence="10"/>
<dbReference type="Gene3D" id="3.40.50.620">
    <property type="entry name" value="HUPs"/>
    <property type="match status" value="1"/>
</dbReference>
<keyword evidence="6 10" id="KW-0067">ATP-binding</keyword>
<dbReference type="GO" id="GO:0032267">
    <property type="term" value="F:tRNA(Ile)-lysidine synthase activity"/>
    <property type="evidence" value="ECO:0007669"/>
    <property type="project" value="UniProtKB-EC"/>
</dbReference>
<comment type="catalytic activity">
    <reaction evidence="7 9">
        <text>adenosine(34) in tRNA + H2O + H(+) = inosine(34) in tRNA + NH4(+)</text>
        <dbReference type="Rhea" id="RHEA:43168"/>
        <dbReference type="Rhea" id="RHEA-COMP:10373"/>
        <dbReference type="Rhea" id="RHEA-COMP:10374"/>
        <dbReference type="ChEBI" id="CHEBI:15377"/>
        <dbReference type="ChEBI" id="CHEBI:15378"/>
        <dbReference type="ChEBI" id="CHEBI:28938"/>
        <dbReference type="ChEBI" id="CHEBI:74411"/>
        <dbReference type="ChEBI" id="CHEBI:82852"/>
        <dbReference type="EC" id="3.5.4.33"/>
    </reaction>
</comment>
<dbReference type="InterPro" id="IPR012795">
    <property type="entry name" value="tRNA_Ile_lys_synt_N"/>
</dbReference>
<comment type="catalytic activity">
    <reaction evidence="8 10">
        <text>cytidine(34) in tRNA(Ile2) + L-lysine + ATP = lysidine(34) in tRNA(Ile2) + AMP + diphosphate + H(+)</text>
        <dbReference type="Rhea" id="RHEA:43744"/>
        <dbReference type="Rhea" id="RHEA-COMP:10625"/>
        <dbReference type="Rhea" id="RHEA-COMP:10670"/>
        <dbReference type="ChEBI" id="CHEBI:15378"/>
        <dbReference type="ChEBI" id="CHEBI:30616"/>
        <dbReference type="ChEBI" id="CHEBI:32551"/>
        <dbReference type="ChEBI" id="CHEBI:33019"/>
        <dbReference type="ChEBI" id="CHEBI:82748"/>
        <dbReference type="ChEBI" id="CHEBI:83665"/>
        <dbReference type="ChEBI" id="CHEBI:456215"/>
        <dbReference type="EC" id="6.3.4.19"/>
    </reaction>
</comment>
<dbReference type="Proteomes" id="UP001589733">
    <property type="component" value="Unassembled WGS sequence"/>
</dbReference>
<dbReference type="InterPro" id="IPR012094">
    <property type="entry name" value="tRNA_Ile_lys_synt"/>
</dbReference>
<name>A0ABV6B8B6_9DEIO</name>
<dbReference type="PROSITE" id="PS51747">
    <property type="entry name" value="CYT_DCMP_DEAMINASES_2"/>
    <property type="match status" value="1"/>
</dbReference>
<keyword evidence="3 10" id="KW-0436">Ligase</keyword>
<evidence type="ECO:0000313" key="13">
    <source>
        <dbReference type="Proteomes" id="UP001589733"/>
    </source>
</evidence>
<feature type="active site" description="Proton donor" evidence="9">
    <location>
        <position position="430"/>
    </location>
</feature>
<feature type="binding site" evidence="9">
    <location>
        <position position="461"/>
    </location>
    <ligand>
        <name>Zn(2+)</name>
        <dbReference type="ChEBI" id="CHEBI:29105"/>
        <note>catalytic</note>
    </ligand>
</feature>
<keyword evidence="9" id="KW-0479">Metal-binding</keyword>
<comment type="cofactor">
    <cofactor evidence="9">
        <name>Zn(2+)</name>
        <dbReference type="ChEBI" id="CHEBI:29105"/>
    </cofactor>
    <text evidence="9">Binds 1 zinc ion per subunit.</text>
</comment>
<feature type="binding site" evidence="9">
    <location>
        <position position="428"/>
    </location>
    <ligand>
        <name>Zn(2+)</name>
        <dbReference type="ChEBI" id="CHEBI:29105"/>
        <note>catalytic</note>
    </ligand>
</feature>
<feature type="binding site" evidence="9">
    <location>
        <position position="458"/>
    </location>
    <ligand>
        <name>Zn(2+)</name>
        <dbReference type="ChEBI" id="CHEBI:29105"/>
        <note>catalytic</note>
    </ligand>
</feature>
<dbReference type="CDD" id="cd01992">
    <property type="entry name" value="TilS_N"/>
    <property type="match status" value="1"/>
</dbReference>
<dbReference type="SUPFAM" id="SSF53927">
    <property type="entry name" value="Cytidine deaminase-like"/>
    <property type="match status" value="1"/>
</dbReference>
<dbReference type="RefSeq" id="WP_380016956.1">
    <property type="nucleotide sequence ID" value="NZ_JBHLYR010000084.1"/>
</dbReference>
<dbReference type="CDD" id="cd01285">
    <property type="entry name" value="nucleoside_deaminase"/>
    <property type="match status" value="1"/>
</dbReference>
<evidence type="ECO:0000313" key="12">
    <source>
        <dbReference type="EMBL" id="MFB9995225.1"/>
    </source>
</evidence>
<dbReference type="InterPro" id="IPR011063">
    <property type="entry name" value="TilS/TtcA_N"/>
</dbReference>
<feature type="binding site" evidence="10">
    <location>
        <begin position="21"/>
        <end position="26"/>
    </location>
    <ligand>
        <name>ATP</name>
        <dbReference type="ChEBI" id="CHEBI:30616"/>
    </ligand>
</feature>
<comment type="similarity">
    <text evidence="9">Belongs to the cytidine and deoxycytidylate deaminase family.</text>
</comment>
<dbReference type="Pfam" id="PF14437">
    <property type="entry name" value="MafB19-deam"/>
    <property type="match status" value="1"/>
</dbReference>
<feature type="domain" description="CMP/dCMP-type deaminase" evidence="11">
    <location>
        <begin position="377"/>
        <end position="488"/>
    </location>
</feature>
<proteinExistence type="inferred from homology"/>
<evidence type="ECO:0000256" key="7">
    <source>
        <dbReference type="ARBA" id="ARBA00048045"/>
    </source>
</evidence>
<comment type="domain">
    <text evidence="10">The N-terminal region contains the highly conserved SGGXDS motif, predicted to be a P-loop motif involved in ATP binding.</text>
</comment>
<dbReference type="HAMAP" id="MF_01161">
    <property type="entry name" value="tRNA_Ile_lys_synt"/>
    <property type="match status" value="1"/>
</dbReference>
<evidence type="ECO:0000256" key="1">
    <source>
        <dbReference type="ARBA" id="ARBA00004496"/>
    </source>
</evidence>
<dbReference type="PANTHER" id="PTHR43033:SF1">
    <property type="entry name" value="TRNA(ILE)-LYSIDINE SYNTHASE-RELATED"/>
    <property type="match status" value="1"/>
</dbReference>
<dbReference type="PANTHER" id="PTHR43033">
    <property type="entry name" value="TRNA(ILE)-LYSIDINE SYNTHASE-RELATED"/>
    <property type="match status" value="1"/>
</dbReference>
<dbReference type="InterPro" id="IPR002125">
    <property type="entry name" value="CMP_dCMP_dom"/>
</dbReference>
<keyword evidence="5 10" id="KW-0547">Nucleotide-binding</keyword>
<dbReference type="Pfam" id="PF11734">
    <property type="entry name" value="TilS_C"/>
    <property type="match status" value="1"/>
</dbReference>
<evidence type="ECO:0000256" key="2">
    <source>
        <dbReference type="ARBA" id="ARBA00022490"/>
    </source>
</evidence>
<evidence type="ECO:0000256" key="3">
    <source>
        <dbReference type="ARBA" id="ARBA00022598"/>
    </source>
</evidence>
<comment type="subcellular location">
    <subcellularLocation>
        <location evidence="1 10">Cytoplasm</location>
    </subcellularLocation>
</comment>
<dbReference type="InterPro" id="IPR014729">
    <property type="entry name" value="Rossmann-like_a/b/a_fold"/>
</dbReference>
<sequence length="537" mass="56917">MLLLTAPLTSYAAQTVVVGVSGGADSVALLLALRVVGARVVAAHLDHALRPDSAEDARWVQELCTRLAVSCEVARVDVGAVAARRGWNLEDAARRVRYEFLARVAKKAGASAILTAHTRRDQAETVLMALLRGEAVLQGIPAVRGRVQRPWLGVARSELEAFLVAQNQDWREDPSNADPAYTRAWLRLEVMPVLAARFPGIETALARIARLSAEDDAALSELAARVTAHTPLAAQSPAVLRRWVRRELEAAGLGFHAGQIGALAAALREPDTVHLTLPGARQVTVTGGRLYTAPQAWPPPDFPLPAGWTLRTRQPGDRIRLPAGTRKLSDLLTDAKVPRESRDTVPVLVSAAGVEWVGLLPPVWAEGARVQAGVPEDLHDTSMGEALALAHAAAEAGEVPVGAVVLRGADVVGRGRNTSRQAGDMTQHAELAALREAATTLGTPYLTDCTLVVTLEPCPMCLGAALEARIGGIVYGAANPKAGALGGVMDVLAAHWGHTPTVFGGVRAAEAARLLKTTFRQVRQGKTVPQTHERDPA</sequence>
<keyword evidence="4 10" id="KW-0819">tRNA processing</keyword>
<organism evidence="12 13">
    <name type="scientific">Deinococcus oregonensis</name>
    <dbReference type="NCBI Taxonomy" id="1805970"/>
    <lineage>
        <taxon>Bacteria</taxon>
        <taxon>Thermotogati</taxon>
        <taxon>Deinococcota</taxon>
        <taxon>Deinococci</taxon>
        <taxon>Deinococcales</taxon>
        <taxon>Deinococcaceae</taxon>
        <taxon>Deinococcus</taxon>
    </lineage>
</organism>
<dbReference type="NCBIfam" id="TIGR02432">
    <property type="entry name" value="lysidine_TilS_N"/>
    <property type="match status" value="1"/>
</dbReference>